<feature type="non-terminal residue" evidence="6">
    <location>
        <position position="195"/>
    </location>
</feature>
<feature type="non-terminal residue" evidence="6">
    <location>
        <position position="1"/>
    </location>
</feature>
<comment type="caution">
    <text evidence="6">The sequence shown here is derived from an EMBL/GenBank/DDBJ whole genome shotgun (WGS) entry which is preliminary data.</text>
</comment>
<evidence type="ECO:0000313" key="6">
    <source>
        <dbReference type="EMBL" id="CAF4356088.1"/>
    </source>
</evidence>
<evidence type="ECO:0000256" key="4">
    <source>
        <dbReference type="ARBA" id="ARBA00023136"/>
    </source>
</evidence>
<dbReference type="GO" id="GO:0005886">
    <property type="term" value="C:plasma membrane"/>
    <property type="evidence" value="ECO:0007669"/>
    <property type="project" value="TreeGrafter"/>
</dbReference>
<evidence type="ECO:0000256" key="3">
    <source>
        <dbReference type="ARBA" id="ARBA00022989"/>
    </source>
</evidence>
<evidence type="ECO:0000256" key="2">
    <source>
        <dbReference type="ARBA" id="ARBA00022692"/>
    </source>
</evidence>
<reference evidence="6" key="1">
    <citation type="submission" date="2021-02" db="EMBL/GenBank/DDBJ databases">
        <authorList>
            <person name="Nowell W R."/>
        </authorList>
    </citation>
    <scope>NUCLEOTIDE SEQUENCE</scope>
</reference>
<keyword evidence="2" id="KW-0812">Transmembrane</keyword>
<organism evidence="6 7">
    <name type="scientific">Adineta steineri</name>
    <dbReference type="NCBI Taxonomy" id="433720"/>
    <lineage>
        <taxon>Eukaryota</taxon>
        <taxon>Metazoa</taxon>
        <taxon>Spiralia</taxon>
        <taxon>Gnathifera</taxon>
        <taxon>Rotifera</taxon>
        <taxon>Eurotatoria</taxon>
        <taxon>Bdelloidea</taxon>
        <taxon>Adinetida</taxon>
        <taxon>Adinetidae</taxon>
        <taxon>Adineta</taxon>
    </lineage>
</organism>
<dbReference type="InterPro" id="IPR057366">
    <property type="entry name" value="TRPM-like"/>
</dbReference>
<dbReference type="Proteomes" id="UP000663844">
    <property type="component" value="Unassembled WGS sequence"/>
</dbReference>
<gene>
    <name evidence="6" type="ORF">OXD698_LOCUS49044</name>
</gene>
<dbReference type="PANTHER" id="PTHR13800:SF12">
    <property type="entry name" value="TRANSIENT RECEPTOR POTENTIAL CATION CHANNEL SUBFAMILY M MEMBER-LIKE 2"/>
    <property type="match status" value="1"/>
</dbReference>
<evidence type="ECO:0000259" key="5">
    <source>
        <dbReference type="Pfam" id="PF25508"/>
    </source>
</evidence>
<name>A0A820LA28_9BILA</name>
<protein>
    <recommendedName>
        <fullName evidence="5">TRPM-like domain-containing protein</fullName>
    </recommendedName>
</protein>
<keyword evidence="3" id="KW-1133">Transmembrane helix</keyword>
<evidence type="ECO:0000313" key="7">
    <source>
        <dbReference type="Proteomes" id="UP000663844"/>
    </source>
</evidence>
<dbReference type="InterPro" id="IPR050927">
    <property type="entry name" value="TRPM"/>
</dbReference>
<feature type="domain" description="TRPM-like" evidence="5">
    <location>
        <begin position="44"/>
        <end position="165"/>
    </location>
</feature>
<keyword evidence="4" id="KW-0472">Membrane</keyword>
<evidence type="ECO:0000256" key="1">
    <source>
        <dbReference type="ARBA" id="ARBA00004141"/>
    </source>
</evidence>
<dbReference type="Pfam" id="PF25508">
    <property type="entry name" value="TRPM2"/>
    <property type="match status" value="1"/>
</dbReference>
<accession>A0A820LA28</accession>
<sequence>KKLYYDSQIEEEEDRMGIKHFTNIISPMPDIEQGQLVHTEIIYKQLAKDYIIRDLFLWAIAMNYMELAKVFLAHMKDRICGALIATEILSHLRDKSSDAVYGDIKVDLTRWIKYFEQYALNCMDLCFKNDPNMAQILTVQRVEAFGDVTCLQVADDANSKRFASHPCCRQAENSIWYDKLHSDQFHIRYYIGQLI</sequence>
<dbReference type="PANTHER" id="PTHR13800">
    <property type="entry name" value="TRANSIENT RECEPTOR POTENTIAL CATION CHANNEL, SUBFAMILY M, MEMBER 6"/>
    <property type="match status" value="1"/>
</dbReference>
<dbReference type="GO" id="GO:0099604">
    <property type="term" value="F:ligand-gated calcium channel activity"/>
    <property type="evidence" value="ECO:0007669"/>
    <property type="project" value="TreeGrafter"/>
</dbReference>
<dbReference type="AlphaFoldDB" id="A0A820LA28"/>
<comment type="subcellular location">
    <subcellularLocation>
        <location evidence="1">Membrane</location>
        <topology evidence="1">Multi-pass membrane protein</topology>
    </subcellularLocation>
</comment>
<proteinExistence type="predicted"/>
<dbReference type="EMBL" id="CAJOAZ010021453">
    <property type="protein sequence ID" value="CAF4356088.1"/>
    <property type="molecule type" value="Genomic_DNA"/>
</dbReference>